<accession>A0A7N0VKF2</accession>
<keyword evidence="3" id="KW-1185">Reference proteome</keyword>
<organism evidence="2 3">
    <name type="scientific">Kalanchoe fedtschenkoi</name>
    <name type="common">Lavender scallops</name>
    <name type="synonym">South American air plant</name>
    <dbReference type="NCBI Taxonomy" id="63787"/>
    <lineage>
        <taxon>Eukaryota</taxon>
        <taxon>Viridiplantae</taxon>
        <taxon>Streptophyta</taxon>
        <taxon>Embryophyta</taxon>
        <taxon>Tracheophyta</taxon>
        <taxon>Spermatophyta</taxon>
        <taxon>Magnoliopsida</taxon>
        <taxon>eudicotyledons</taxon>
        <taxon>Gunneridae</taxon>
        <taxon>Pentapetalae</taxon>
        <taxon>Saxifragales</taxon>
        <taxon>Crassulaceae</taxon>
        <taxon>Kalanchoe</taxon>
    </lineage>
</organism>
<dbReference type="InterPro" id="IPR044509">
    <property type="entry name" value="RIC2/4"/>
</dbReference>
<dbReference type="Proteomes" id="UP000594263">
    <property type="component" value="Unplaced"/>
</dbReference>
<dbReference type="PROSITE" id="PS51257">
    <property type="entry name" value="PROKAR_LIPOPROTEIN"/>
    <property type="match status" value="1"/>
</dbReference>
<protein>
    <recommendedName>
        <fullName evidence="1">CRIB domain-containing protein</fullName>
    </recommendedName>
</protein>
<evidence type="ECO:0000313" key="2">
    <source>
        <dbReference type="EnsemblPlants" id="Kaladp1156s0007.1.v1.1"/>
    </source>
</evidence>
<dbReference type="OMA" id="YKEEIDM"/>
<name>A0A7N0VKF2_KALFE</name>
<proteinExistence type="predicted"/>
<dbReference type="AlphaFoldDB" id="A0A7N0VKF2"/>
<dbReference type="SMART" id="SM00285">
    <property type="entry name" value="PBD"/>
    <property type="match status" value="1"/>
</dbReference>
<feature type="domain" description="CRIB" evidence="1">
    <location>
        <begin position="69"/>
        <end position="82"/>
    </location>
</feature>
<dbReference type="PROSITE" id="PS50108">
    <property type="entry name" value="CRIB"/>
    <property type="match status" value="1"/>
</dbReference>
<dbReference type="CDD" id="cd00132">
    <property type="entry name" value="CRIB"/>
    <property type="match status" value="1"/>
</dbReference>
<dbReference type="PANTHER" id="PTHR46931">
    <property type="entry name" value="CRIB DOMAIN-CONTAINING PROTEIN RIC2"/>
    <property type="match status" value="1"/>
</dbReference>
<reference evidence="2" key="1">
    <citation type="submission" date="2021-01" db="UniProtKB">
        <authorList>
            <consortium name="EnsemblPlants"/>
        </authorList>
    </citation>
    <scope>IDENTIFICATION</scope>
</reference>
<dbReference type="PANTHER" id="PTHR46931:SF14">
    <property type="entry name" value="CRIB DOMAIN-CONTAINING PROTEIN RIC2"/>
    <property type="match status" value="1"/>
</dbReference>
<sequence length="141" mass="15833">MVMNVKAQVVFPFILGCGRRGEVGVIMRNPFSFVAPKISRGIQRMIKGFSQLLLVFQDKVVEEEETMDIGFPTDVKHLTHIGWQGSTTTNPVRGWENLRRPEFIACPLISLKQFEIAMAAQARPTPDADVDINETSLFAKI</sequence>
<evidence type="ECO:0000259" key="1">
    <source>
        <dbReference type="PROSITE" id="PS50108"/>
    </source>
</evidence>
<dbReference type="Gramene" id="Kaladp1156s0007.1.v1.1">
    <property type="protein sequence ID" value="Kaladp1156s0007.1.v1.1"/>
    <property type="gene ID" value="Kaladp1156s0007.v1.1"/>
</dbReference>
<dbReference type="InterPro" id="IPR000095">
    <property type="entry name" value="CRIB_dom"/>
</dbReference>
<evidence type="ECO:0000313" key="3">
    <source>
        <dbReference type="Proteomes" id="UP000594263"/>
    </source>
</evidence>
<dbReference type="EnsemblPlants" id="Kaladp1156s0007.1.v1.1">
    <property type="protein sequence ID" value="Kaladp1156s0007.1.v1.1"/>
    <property type="gene ID" value="Kaladp1156s0007.v1.1"/>
</dbReference>